<dbReference type="PROSITE" id="PS50926">
    <property type="entry name" value="TRAM"/>
    <property type="match status" value="1"/>
</dbReference>
<dbReference type="FunFam" id="3.80.30.20:FF:000001">
    <property type="entry name" value="tRNA-2-methylthio-N(6)-dimethylallyladenosine synthase 2"/>
    <property type="match status" value="1"/>
</dbReference>
<dbReference type="NCBIfam" id="TIGR00089">
    <property type="entry name" value="MiaB/RimO family radical SAM methylthiotransferase"/>
    <property type="match status" value="1"/>
</dbReference>
<evidence type="ECO:0000256" key="1">
    <source>
        <dbReference type="ARBA" id="ARBA00001966"/>
    </source>
</evidence>
<comment type="caution">
    <text evidence="13">The sequence shown here is derived from an EMBL/GenBank/DDBJ whole genome shotgun (WGS) entry which is preliminary data.</text>
</comment>
<comment type="function">
    <text evidence="2">Catalyzes the methylthiolation of N6-(dimethylallyl)adenosine (i(6)A), leading to the formation of 2-methylthio-N6-(dimethylallyl)adenosine (ms(2)i(6)A) at position 37 in tRNAs that read codons beginning with uridine.</text>
</comment>
<dbReference type="InterPro" id="IPR007197">
    <property type="entry name" value="rSAM"/>
</dbReference>
<keyword evidence="5" id="KW-0949">S-adenosyl-L-methionine</keyword>
<dbReference type="PANTHER" id="PTHR43020">
    <property type="entry name" value="CDK5 REGULATORY SUBUNIT-ASSOCIATED PROTEIN 1"/>
    <property type="match status" value="1"/>
</dbReference>
<comment type="cofactor">
    <cofactor evidence="1">
        <name>[4Fe-4S] cluster</name>
        <dbReference type="ChEBI" id="CHEBI:49883"/>
    </cofactor>
</comment>
<dbReference type="Pfam" id="PF04055">
    <property type="entry name" value="Radical_SAM"/>
    <property type="match status" value="1"/>
</dbReference>
<evidence type="ECO:0000256" key="5">
    <source>
        <dbReference type="ARBA" id="ARBA00022691"/>
    </source>
</evidence>
<evidence type="ECO:0000313" key="13">
    <source>
        <dbReference type="EMBL" id="PIV50461.1"/>
    </source>
</evidence>
<dbReference type="PROSITE" id="PS51449">
    <property type="entry name" value="MTTASE_N"/>
    <property type="match status" value="1"/>
</dbReference>
<dbReference type="SUPFAM" id="SSF102114">
    <property type="entry name" value="Radical SAM enzymes"/>
    <property type="match status" value="1"/>
</dbReference>
<feature type="domain" description="TRAM" evidence="10">
    <location>
        <begin position="389"/>
        <end position="452"/>
    </location>
</feature>
<evidence type="ECO:0000256" key="3">
    <source>
        <dbReference type="ARBA" id="ARBA00022485"/>
    </source>
</evidence>
<keyword evidence="4 13" id="KW-0808">Transferase</keyword>
<dbReference type="InterPro" id="IPR006638">
    <property type="entry name" value="Elp3/MiaA/NifB-like_rSAM"/>
</dbReference>
<dbReference type="NCBIfam" id="TIGR01574">
    <property type="entry name" value="miaB-methiolase"/>
    <property type="match status" value="1"/>
</dbReference>
<dbReference type="Proteomes" id="UP000228896">
    <property type="component" value="Unassembled WGS sequence"/>
</dbReference>
<dbReference type="GO" id="GO:0035597">
    <property type="term" value="F:tRNA-2-methylthio-N(6)-dimethylallyladenosine(37) synthase activity"/>
    <property type="evidence" value="ECO:0007669"/>
    <property type="project" value="UniProtKB-EC"/>
</dbReference>
<dbReference type="EC" id="2.8.4.3" evidence="9"/>
<proteinExistence type="predicted"/>
<dbReference type="InterPro" id="IPR013848">
    <property type="entry name" value="Methylthiotransferase_N"/>
</dbReference>
<dbReference type="EMBL" id="PETS01000130">
    <property type="protein sequence ID" value="PIV50461.1"/>
    <property type="molecule type" value="Genomic_DNA"/>
</dbReference>
<evidence type="ECO:0000256" key="9">
    <source>
        <dbReference type="ARBA" id="ARBA00033765"/>
    </source>
</evidence>
<dbReference type="Pfam" id="PF00919">
    <property type="entry name" value="UPF0004"/>
    <property type="match status" value="1"/>
</dbReference>
<dbReference type="GO" id="GO:0005829">
    <property type="term" value="C:cytosol"/>
    <property type="evidence" value="ECO:0007669"/>
    <property type="project" value="TreeGrafter"/>
</dbReference>
<feature type="domain" description="Radical SAM core" evidence="12">
    <location>
        <begin position="131"/>
        <end position="386"/>
    </location>
</feature>
<dbReference type="PANTHER" id="PTHR43020:SF2">
    <property type="entry name" value="MITOCHONDRIAL TRNA METHYLTHIOTRANSFERASE CDK5RAP1"/>
    <property type="match status" value="1"/>
</dbReference>
<dbReference type="SFLD" id="SFLDG01061">
    <property type="entry name" value="methylthiotransferase"/>
    <property type="match status" value="1"/>
</dbReference>
<dbReference type="AlphaFoldDB" id="A0A2M7DL51"/>
<reference evidence="14" key="1">
    <citation type="submission" date="2017-09" db="EMBL/GenBank/DDBJ databases">
        <title>Depth-based differentiation of microbial function through sediment-hosted aquifers and enrichment of novel symbionts in the deep terrestrial subsurface.</title>
        <authorList>
            <person name="Probst A.J."/>
            <person name="Ladd B."/>
            <person name="Jarett J.K."/>
            <person name="Geller-Mcgrath D.E."/>
            <person name="Sieber C.M.K."/>
            <person name="Emerson J.B."/>
            <person name="Anantharaman K."/>
            <person name="Thomas B.C."/>
            <person name="Malmstrom R."/>
            <person name="Stieglmeier M."/>
            <person name="Klingl A."/>
            <person name="Woyke T."/>
            <person name="Ryan C.M."/>
            <person name="Banfield J.F."/>
        </authorList>
    </citation>
    <scope>NUCLEOTIDE SEQUENCE [LARGE SCALE GENOMIC DNA]</scope>
</reference>
<dbReference type="GO" id="GO:0051539">
    <property type="term" value="F:4 iron, 4 sulfur cluster binding"/>
    <property type="evidence" value="ECO:0007669"/>
    <property type="project" value="UniProtKB-KW"/>
</dbReference>
<name>A0A2M7DL51_9BACT</name>
<dbReference type="SMART" id="SM00729">
    <property type="entry name" value="Elp3"/>
    <property type="match status" value="1"/>
</dbReference>
<evidence type="ECO:0000259" key="11">
    <source>
        <dbReference type="PROSITE" id="PS51449"/>
    </source>
</evidence>
<evidence type="ECO:0000256" key="4">
    <source>
        <dbReference type="ARBA" id="ARBA00022679"/>
    </source>
</evidence>
<evidence type="ECO:0000259" key="10">
    <source>
        <dbReference type="PROSITE" id="PS50926"/>
    </source>
</evidence>
<evidence type="ECO:0000313" key="14">
    <source>
        <dbReference type="Proteomes" id="UP000228896"/>
    </source>
</evidence>
<dbReference type="GO" id="GO:0046872">
    <property type="term" value="F:metal ion binding"/>
    <property type="evidence" value="ECO:0007669"/>
    <property type="project" value="UniProtKB-KW"/>
</dbReference>
<evidence type="ECO:0000256" key="7">
    <source>
        <dbReference type="ARBA" id="ARBA00023004"/>
    </source>
</evidence>
<dbReference type="SFLD" id="SFLDS00029">
    <property type="entry name" value="Radical_SAM"/>
    <property type="match status" value="1"/>
</dbReference>
<keyword evidence="8" id="KW-0411">Iron-sulfur</keyword>
<organism evidence="13 14">
    <name type="scientific">Candidatus Falkowbacteria bacterium CG02_land_8_20_14_3_00_36_14</name>
    <dbReference type="NCBI Taxonomy" id="1974560"/>
    <lineage>
        <taxon>Bacteria</taxon>
        <taxon>Candidatus Falkowiibacteriota</taxon>
    </lineage>
</organism>
<dbReference type="PROSITE" id="PS51918">
    <property type="entry name" value="RADICAL_SAM"/>
    <property type="match status" value="1"/>
</dbReference>
<dbReference type="CDD" id="cd01335">
    <property type="entry name" value="Radical_SAM"/>
    <property type="match status" value="1"/>
</dbReference>
<keyword evidence="3" id="KW-0004">4Fe-4S</keyword>
<evidence type="ECO:0000256" key="2">
    <source>
        <dbReference type="ARBA" id="ARBA00003234"/>
    </source>
</evidence>
<dbReference type="InterPro" id="IPR058240">
    <property type="entry name" value="rSAM_sf"/>
</dbReference>
<dbReference type="InterPro" id="IPR038135">
    <property type="entry name" value="Methylthiotransferase_N_sf"/>
</dbReference>
<keyword evidence="7" id="KW-0408">Iron</keyword>
<dbReference type="InterPro" id="IPR005839">
    <property type="entry name" value="Methylthiotransferase"/>
</dbReference>
<keyword evidence="6" id="KW-0479">Metal-binding</keyword>
<evidence type="ECO:0000256" key="6">
    <source>
        <dbReference type="ARBA" id="ARBA00022723"/>
    </source>
</evidence>
<evidence type="ECO:0000256" key="8">
    <source>
        <dbReference type="ARBA" id="ARBA00023014"/>
    </source>
</evidence>
<dbReference type="Gene3D" id="3.40.50.12160">
    <property type="entry name" value="Methylthiotransferase, N-terminal domain"/>
    <property type="match status" value="1"/>
</dbReference>
<gene>
    <name evidence="13" type="primary">miaB</name>
    <name evidence="13" type="ORF">COS18_05055</name>
</gene>
<accession>A0A2M7DL51</accession>
<feature type="domain" description="MTTase N-terminal" evidence="11">
    <location>
        <begin position="4"/>
        <end position="116"/>
    </location>
</feature>
<dbReference type="Pfam" id="PF01938">
    <property type="entry name" value="TRAM"/>
    <property type="match status" value="1"/>
</dbReference>
<dbReference type="Gene3D" id="3.80.30.20">
    <property type="entry name" value="tm_1862 like domain"/>
    <property type="match status" value="1"/>
</dbReference>
<sequence length="454" mass="52449">MKNNKYHIVTIGCQMNKSDSERIAGYLDNLGYKNVASKDLADLLVVTTCGVRQSAEDRIYGIIPRFKKHNPGKKVILTGCLSGDKGVQRRLKKHVDIWLPITELPQLAAQLKKPKKNQNSLSGYFNIMPKYNSSFSAFIPIGNGCDNFCSYCYVPYARSREVYRPADDIIKEARSLVAKGYKEIILIAQNVNSYIFSHPSSSSLLMRRGDRREEDINFPDLLRMVNNIPGDFWLRFSTNHPKDMSNELIQTAAKCEKVCEHIHLPAQSGDNDMLKKMNRKYTREHYINLINKLRREFFKRKPAEDLWKLPLAITTDIIVGFPGETEKQFNASKKLCHEVKFDMAYVSQYSPRPHTASFNMRDNVSKIEKKRRENCLMQILRRYNLENNKKYMGKTVLVLVEGKTKKREWYGKTRTAKVVKIEKANSHNLKGKFTKVKIKQAEDFGLRGEFVKSL</sequence>
<dbReference type="SFLD" id="SFLDG01082">
    <property type="entry name" value="B12-binding_domain_containing"/>
    <property type="match status" value="1"/>
</dbReference>
<protein>
    <recommendedName>
        <fullName evidence="9">tRNA-2-methylthio-N(6)-dimethylallyladenosine synthase</fullName>
        <ecNumber evidence="9">2.8.4.3</ecNumber>
    </recommendedName>
</protein>
<evidence type="ECO:0000259" key="12">
    <source>
        <dbReference type="PROSITE" id="PS51918"/>
    </source>
</evidence>
<dbReference type="InterPro" id="IPR002792">
    <property type="entry name" value="TRAM_dom"/>
</dbReference>
<dbReference type="InterPro" id="IPR023404">
    <property type="entry name" value="rSAM_horseshoe"/>
</dbReference>